<dbReference type="PANTHER" id="PTHR22938:SF0">
    <property type="entry name" value="E3 UBIQUITIN-PROTEIN LIGASE ZNF598"/>
    <property type="match status" value="1"/>
</dbReference>
<dbReference type="Proteomes" id="UP000436088">
    <property type="component" value="Unassembled WGS sequence"/>
</dbReference>
<dbReference type="Pfam" id="PF25447">
    <property type="entry name" value="RING_ZNF598"/>
    <property type="match status" value="1"/>
</dbReference>
<proteinExistence type="predicted"/>
<evidence type="ECO:0000313" key="4">
    <source>
        <dbReference type="Proteomes" id="UP000436088"/>
    </source>
</evidence>
<dbReference type="GO" id="GO:0043022">
    <property type="term" value="F:ribosome binding"/>
    <property type="evidence" value="ECO:0007669"/>
    <property type="project" value="TreeGrafter"/>
</dbReference>
<organism evidence="3 4">
    <name type="scientific">Hibiscus syriacus</name>
    <name type="common">Rose of Sharon</name>
    <dbReference type="NCBI Taxonomy" id="106335"/>
    <lineage>
        <taxon>Eukaryota</taxon>
        <taxon>Viridiplantae</taxon>
        <taxon>Streptophyta</taxon>
        <taxon>Embryophyta</taxon>
        <taxon>Tracheophyta</taxon>
        <taxon>Spermatophyta</taxon>
        <taxon>Magnoliopsida</taxon>
        <taxon>eudicotyledons</taxon>
        <taxon>Gunneridae</taxon>
        <taxon>Pentapetalae</taxon>
        <taxon>rosids</taxon>
        <taxon>malvids</taxon>
        <taxon>Malvales</taxon>
        <taxon>Malvaceae</taxon>
        <taxon>Malvoideae</taxon>
        <taxon>Hibiscus</taxon>
    </lineage>
</organism>
<dbReference type="GO" id="GO:0016787">
    <property type="term" value="F:hydrolase activity"/>
    <property type="evidence" value="ECO:0007669"/>
    <property type="project" value="UniProtKB-KW"/>
</dbReference>
<protein>
    <submittedName>
        <fullName evidence="3">Xyloglucan endotransglucosylase/hydrolase protein 33</fullName>
    </submittedName>
</protein>
<feature type="compositionally biased region" description="Basic residues" evidence="1">
    <location>
        <begin position="411"/>
        <end position="420"/>
    </location>
</feature>
<feature type="compositionally biased region" description="Basic residues" evidence="1">
    <location>
        <begin position="523"/>
        <end position="533"/>
    </location>
</feature>
<dbReference type="AlphaFoldDB" id="A0A6A2Z132"/>
<gene>
    <name evidence="3" type="ORF">F3Y22_tig00111100pilonHSYRG00138</name>
</gene>
<dbReference type="EMBL" id="VEPZ02001234">
    <property type="protein sequence ID" value="KAE8685169.1"/>
    <property type="molecule type" value="Genomic_DNA"/>
</dbReference>
<reference evidence="3" key="1">
    <citation type="submission" date="2019-09" db="EMBL/GenBank/DDBJ databases">
        <title>Draft genome information of white flower Hibiscus syriacus.</title>
        <authorList>
            <person name="Kim Y.-M."/>
        </authorList>
    </citation>
    <scope>NUCLEOTIDE SEQUENCE [LARGE SCALE GENOMIC DNA]</scope>
    <source>
        <strain evidence="3">YM2019G1</strain>
    </source>
</reference>
<feature type="region of interest" description="Disordered" evidence="1">
    <location>
        <begin position="486"/>
        <end position="534"/>
    </location>
</feature>
<sequence>MDDSCAVCADNLEWVAFGTCGHRDVCSTCVARLRFLCNERSFCICKTESNVIFVTKALGDYTRNISDLSVFPSQAREGRTGLYWYHEDTQAFFDDVDHYKVIKAMCRLSCNVCDQSRDRVKRQGNFRNIEHLKGHLFHMHRLIMCSLCLEGRKVFISEQKLYSRAQLDRHIKNGDSEVDGTESERGGFMGHPNCEFCKTPFYGESELCLHLSTEHYTCHICQRLHPGQHKYYKKYDNLEARRLLYHYRCEDEACLAKKFIVFLSVAELKRHNTIAHGGRMSRAQRNDALQLPTSFKNRLSNEDNGYGRETNFRPQLYDNGYQLSMVTEASLGTANVPSASSTVQVVCTQGGTNNIDPLVQPFESLSTMYSESSSTYLRAMGAGSRGAPFQESSFSYLPMVPENNTEEAHQRCQKNRKKKNSSQAWVATSCRPMEASSSSSQNGKTTNIADASSVVTGNEAAQTSYMSSNHAKAPTQPATEGILIKSSSQTSSGNASRISQSSSTPNLANGGYLESESNVPATHRQKPSSRSRVLRIVQEVHTTNKSLAKKVLSYS</sequence>
<dbReference type="GO" id="GO:0016567">
    <property type="term" value="P:protein ubiquitination"/>
    <property type="evidence" value="ECO:0007669"/>
    <property type="project" value="TreeGrafter"/>
</dbReference>
<keyword evidence="4" id="KW-1185">Reference proteome</keyword>
<evidence type="ECO:0000259" key="2">
    <source>
        <dbReference type="Pfam" id="PF23230"/>
    </source>
</evidence>
<dbReference type="InterPro" id="IPR056437">
    <property type="entry name" value="Znf-C2H2_ZNF598/HEL2"/>
</dbReference>
<feature type="domain" description="ZNF598/HEL2 C2H2 zinc finger" evidence="2">
    <location>
        <begin position="215"/>
        <end position="271"/>
    </location>
</feature>
<evidence type="ECO:0000313" key="3">
    <source>
        <dbReference type="EMBL" id="KAE8685169.1"/>
    </source>
</evidence>
<feature type="region of interest" description="Disordered" evidence="1">
    <location>
        <begin position="405"/>
        <end position="448"/>
    </location>
</feature>
<dbReference type="PANTHER" id="PTHR22938">
    <property type="entry name" value="ZINC FINGER PROTEIN 598"/>
    <property type="match status" value="1"/>
</dbReference>
<evidence type="ECO:0000256" key="1">
    <source>
        <dbReference type="SAM" id="MobiDB-lite"/>
    </source>
</evidence>
<dbReference type="InterPro" id="IPR044288">
    <property type="entry name" value="ZNF598/HEL2"/>
</dbReference>
<dbReference type="GO" id="GO:0072344">
    <property type="term" value="P:rescue of stalled ribosome"/>
    <property type="evidence" value="ECO:0007669"/>
    <property type="project" value="InterPro"/>
</dbReference>
<accession>A0A6A2Z132</accession>
<dbReference type="Pfam" id="PF23230">
    <property type="entry name" value="zf-C2H2_13"/>
    <property type="match status" value="1"/>
</dbReference>
<feature type="compositionally biased region" description="Polar residues" evidence="1">
    <location>
        <begin position="435"/>
        <end position="448"/>
    </location>
</feature>
<feature type="compositionally biased region" description="Polar residues" evidence="1">
    <location>
        <begin position="486"/>
        <end position="507"/>
    </location>
</feature>
<name>A0A6A2Z132_HIBSY</name>
<comment type="caution">
    <text evidence="3">The sequence shown here is derived from an EMBL/GenBank/DDBJ whole genome shotgun (WGS) entry which is preliminary data.</text>
</comment>
<dbReference type="GO" id="GO:0061630">
    <property type="term" value="F:ubiquitin protein ligase activity"/>
    <property type="evidence" value="ECO:0007669"/>
    <property type="project" value="InterPro"/>
</dbReference>